<dbReference type="Proteomes" id="UP000473525">
    <property type="component" value="Unassembled WGS sequence"/>
</dbReference>
<dbReference type="Pfam" id="PF19730">
    <property type="entry name" value="DUF6221"/>
    <property type="match status" value="1"/>
</dbReference>
<keyword evidence="2" id="KW-1185">Reference proteome</keyword>
<name>A0A6L6XX82_9ACTN</name>
<gene>
    <name evidence="1" type="ORF">GON03_19095</name>
</gene>
<dbReference type="RefSeq" id="WP_157346080.1">
    <property type="nucleotide sequence ID" value="NZ_WSEK01000005.1"/>
</dbReference>
<dbReference type="InterPro" id="IPR046193">
    <property type="entry name" value="DUF6221"/>
</dbReference>
<reference evidence="1 2" key="1">
    <citation type="submission" date="2019-12" db="EMBL/GenBank/DDBJ databases">
        <authorList>
            <person name="Huq M.A."/>
        </authorList>
    </citation>
    <scope>NUCLEOTIDE SEQUENCE [LARGE SCALE GENOMIC DNA]</scope>
    <source>
        <strain evidence="1 2">MAH-18</strain>
    </source>
</reference>
<protein>
    <submittedName>
        <fullName evidence="1">Uncharacterized protein</fullName>
    </submittedName>
</protein>
<comment type="caution">
    <text evidence="1">The sequence shown here is derived from an EMBL/GenBank/DDBJ whole genome shotgun (WGS) entry which is preliminary data.</text>
</comment>
<dbReference type="AlphaFoldDB" id="A0A6L6XX82"/>
<proteinExistence type="predicted"/>
<organism evidence="1 2">
    <name type="scientific">Nocardioides agri</name>
    <dbReference type="NCBI Taxonomy" id="2682843"/>
    <lineage>
        <taxon>Bacteria</taxon>
        <taxon>Bacillati</taxon>
        <taxon>Actinomycetota</taxon>
        <taxon>Actinomycetes</taxon>
        <taxon>Propionibacteriales</taxon>
        <taxon>Nocardioidaceae</taxon>
        <taxon>Nocardioides</taxon>
    </lineage>
</organism>
<evidence type="ECO:0000313" key="2">
    <source>
        <dbReference type="Proteomes" id="UP000473525"/>
    </source>
</evidence>
<evidence type="ECO:0000313" key="1">
    <source>
        <dbReference type="EMBL" id="MVQ51293.1"/>
    </source>
</evidence>
<dbReference type="EMBL" id="WSEK01000005">
    <property type="protein sequence ID" value="MVQ51293.1"/>
    <property type="molecule type" value="Genomic_DNA"/>
</dbReference>
<accession>A0A6L6XX82</accession>
<sequence length="124" mass="13564">MNELREFLLARLAEDEILASHAAAAAPPPWEASSGWINAGGIAYDTSYSPAMGRHVAQHDPGRVRREAAAKRRIIDLCWAHTQVARSAEYPNVVTRIEALATSTLLSLAAAYADHPDYQPGWIE</sequence>